<organism evidence="3">
    <name type="scientific">Phaffia rhodozyma</name>
    <name type="common">Yeast</name>
    <name type="synonym">Xanthophyllomyces dendrorhous</name>
    <dbReference type="NCBI Taxonomy" id="264483"/>
    <lineage>
        <taxon>Eukaryota</taxon>
        <taxon>Fungi</taxon>
        <taxon>Dikarya</taxon>
        <taxon>Basidiomycota</taxon>
        <taxon>Agaricomycotina</taxon>
        <taxon>Tremellomycetes</taxon>
        <taxon>Cystofilobasidiales</taxon>
        <taxon>Mrakiaceae</taxon>
        <taxon>Phaffia</taxon>
    </lineage>
</organism>
<dbReference type="PRINTS" id="PR00069">
    <property type="entry name" value="ALDKETRDTASE"/>
</dbReference>
<proteinExistence type="predicted"/>
<dbReference type="Pfam" id="PF00248">
    <property type="entry name" value="Aldo_ket_red"/>
    <property type="match status" value="1"/>
</dbReference>
<sequence length="342" mass="37551">MSTVPANPLLDSSVIPTIDTRVQLRGRDGDVAVPVMATGTWAWGDSQIWDYKEEDFENIKLAFLEALEQQGGFFDTAEVYAKGESERIIGRIIKSLTPEQRAKIHIATKWLPIPSPSNPFFFTPGLVSGLKKSLARLGLDSVDLYQIHGPIGFHSWEAQGRELAECVKQGLTKTVGVSNFSKEQLIKISDVLESHGVPLASNQIELNLIRQYPLRSGLIEEMNKRGVVCLAYSPLAQGRLTGKYSAANPPTSGRRFSNIPMNLVDPLVEGMREIAEKRNVSIGAIALNWVLSKGAIPLGGAKNASQAKQNAQALGFRLTEEEITRLETLGLEGTKTTWWQKG</sequence>
<dbReference type="EMBL" id="LN483124">
    <property type="protein sequence ID" value="CED82563.1"/>
    <property type="molecule type" value="Genomic_DNA"/>
</dbReference>
<dbReference type="InterPro" id="IPR023210">
    <property type="entry name" value="NADP_OxRdtase_dom"/>
</dbReference>
<dbReference type="PANTHER" id="PTHR43364:SF4">
    <property type="entry name" value="NAD(P)-LINKED OXIDOREDUCTASE SUPERFAMILY PROTEIN"/>
    <property type="match status" value="1"/>
</dbReference>
<accession>A0A0F7SR71</accession>
<dbReference type="InterPro" id="IPR050523">
    <property type="entry name" value="AKR_Detox_Biosynth"/>
</dbReference>
<dbReference type="InterPro" id="IPR020471">
    <property type="entry name" value="AKR"/>
</dbReference>
<evidence type="ECO:0000313" key="3">
    <source>
        <dbReference type="EMBL" id="CED82563.1"/>
    </source>
</evidence>
<dbReference type="CDD" id="cd19093">
    <property type="entry name" value="AKR_AtPLR-like"/>
    <property type="match status" value="1"/>
</dbReference>
<dbReference type="AlphaFoldDB" id="A0A0F7SR71"/>
<reference evidence="3" key="1">
    <citation type="submission" date="2014-08" db="EMBL/GenBank/DDBJ databases">
        <authorList>
            <person name="Sharma Rahul"/>
            <person name="Thines Marco"/>
        </authorList>
    </citation>
    <scope>NUCLEOTIDE SEQUENCE</scope>
</reference>
<evidence type="ECO:0000259" key="2">
    <source>
        <dbReference type="Pfam" id="PF00248"/>
    </source>
</evidence>
<dbReference type="PROSITE" id="PS00062">
    <property type="entry name" value="ALDOKETO_REDUCTASE_2"/>
    <property type="match status" value="1"/>
</dbReference>
<dbReference type="InterPro" id="IPR018170">
    <property type="entry name" value="Aldo/ket_reductase_CS"/>
</dbReference>
<dbReference type="GO" id="GO:0016491">
    <property type="term" value="F:oxidoreductase activity"/>
    <property type="evidence" value="ECO:0007669"/>
    <property type="project" value="UniProtKB-KW"/>
</dbReference>
<dbReference type="Gene3D" id="3.20.20.100">
    <property type="entry name" value="NADP-dependent oxidoreductase domain"/>
    <property type="match status" value="1"/>
</dbReference>
<dbReference type="PANTHER" id="PTHR43364">
    <property type="entry name" value="NADH-SPECIFIC METHYLGLYOXAL REDUCTASE-RELATED"/>
    <property type="match status" value="1"/>
</dbReference>
<evidence type="ECO:0000256" key="1">
    <source>
        <dbReference type="ARBA" id="ARBA00023002"/>
    </source>
</evidence>
<protein>
    <submittedName>
        <fullName evidence="3">Aldo-keto reductase family</fullName>
    </submittedName>
</protein>
<dbReference type="InterPro" id="IPR036812">
    <property type="entry name" value="NAD(P)_OxRdtase_dom_sf"/>
</dbReference>
<dbReference type="SUPFAM" id="SSF51430">
    <property type="entry name" value="NAD(P)-linked oxidoreductase"/>
    <property type="match status" value="1"/>
</dbReference>
<feature type="domain" description="NADP-dependent oxidoreductase" evidence="2">
    <location>
        <begin position="36"/>
        <end position="328"/>
    </location>
</feature>
<name>A0A0F7SR71_PHARH</name>
<keyword evidence="1" id="KW-0560">Oxidoreductase</keyword>